<sequence length="528" mass="60148">MEPKPPTSSEEEAAAGPTTPRFRLGKQSSLAPSRGGENGAEVSGEAAGVASFQMMYLAHEGNAEGIRELLDAGADPNFRDSDGRTALHISACEGHAEVVALLLDRGAEAVVEDQWGSTPLADAMHYQNHDVIKILEKHDSNHKVAPMHVNSDRDVPEYEIDPDELDFTNGKDLAKGTFRKATWRGILVAVKKLDDDVLTDENKVQAFRDELDVLQLIRHPNVVQFLGAVTQTNPMMIVMEFMPKGDLRKHLNRKGALEPLYAVKLALDIARGMSYLHEHKPQAIIHRDLEPSNILRDDTGHLKVADFDLCKMLKWRRKVREDKPVTSPGNACRYVAPEVLRKEEYDNKVDVFSFALILQEMIEGCLPFHDKKIDEIEKAHSSKERPPFRAPAKHYAYGLRELIEKCWSENPADRPNFRVVIDRLSAIQIELARRNRWKVRPLKCFLSFEEKRQHGHDTVCRPMSFWKLFEIESEISVLIDGYRRYLYHLERRDRREASVPEGRSEKASVRDKPHDSLGKGRFSPNYKL</sequence>
<evidence type="ECO:0000256" key="2">
    <source>
        <dbReference type="ARBA" id="ARBA00022679"/>
    </source>
</evidence>
<dbReference type="InterPro" id="IPR036770">
    <property type="entry name" value="Ankyrin_rpt-contain_sf"/>
</dbReference>
<accession>A0A9R0VLI3</accession>
<dbReference type="SUPFAM" id="SSF56112">
    <property type="entry name" value="Protein kinase-like (PK-like)"/>
    <property type="match status" value="1"/>
</dbReference>
<dbReference type="InterPro" id="IPR051681">
    <property type="entry name" value="Ser/Thr_Kinases-Pseudokinases"/>
</dbReference>
<protein>
    <recommendedName>
        <fullName evidence="8">Protein kinase domain-containing protein</fullName>
    </recommendedName>
</protein>
<organism evidence="9 10">
    <name type="scientific">Triticum turgidum subsp. durum</name>
    <name type="common">Durum wheat</name>
    <name type="synonym">Triticum durum</name>
    <dbReference type="NCBI Taxonomy" id="4567"/>
    <lineage>
        <taxon>Eukaryota</taxon>
        <taxon>Viridiplantae</taxon>
        <taxon>Streptophyta</taxon>
        <taxon>Embryophyta</taxon>
        <taxon>Tracheophyta</taxon>
        <taxon>Spermatophyta</taxon>
        <taxon>Magnoliopsida</taxon>
        <taxon>Liliopsida</taxon>
        <taxon>Poales</taxon>
        <taxon>Poaceae</taxon>
        <taxon>BOP clade</taxon>
        <taxon>Pooideae</taxon>
        <taxon>Triticodae</taxon>
        <taxon>Triticeae</taxon>
        <taxon>Triticinae</taxon>
        <taxon>Triticum</taxon>
    </lineage>
</organism>
<evidence type="ECO:0000259" key="8">
    <source>
        <dbReference type="PROSITE" id="PS50011"/>
    </source>
</evidence>
<evidence type="ECO:0000256" key="1">
    <source>
        <dbReference type="ARBA" id="ARBA00005843"/>
    </source>
</evidence>
<keyword evidence="4" id="KW-0418">Kinase</keyword>
<dbReference type="Proteomes" id="UP000324705">
    <property type="component" value="Chromosome 3A"/>
</dbReference>
<dbReference type="GO" id="GO:0005524">
    <property type="term" value="F:ATP binding"/>
    <property type="evidence" value="ECO:0007669"/>
    <property type="project" value="UniProtKB-KW"/>
</dbReference>
<dbReference type="FunFam" id="1.25.40.20:FF:000349">
    <property type="entry name" value="Predicted protein"/>
    <property type="match status" value="1"/>
</dbReference>
<dbReference type="PROSITE" id="PS50297">
    <property type="entry name" value="ANK_REP_REGION"/>
    <property type="match status" value="1"/>
</dbReference>
<feature type="compositionally biased region" description="Basic and acidic residues" evidence="7">
    <location>
        <begin position="497"/>
        <end position="518"/>
    </location>
</feature>
<dbReference type="Pfam" id="PF07714">
    <property type="entry name" value="PK_Tyr_Ser-Thr"/>
    <property type="match status" value="1"/>
</dbReference>
<proteinExistence type="inferred from homology"/>
<dbReference type="InterPro" id="IPR002110">
    <property type="entry name" value="Ankyrin_rpt"/>
</dbReference>
<evidence type="ECO:0000256" key="6">
    <source>
        <dbReference type="PROSITE-ProRule" id="PRU00023"/>
    </source>
</evidence>
<evidence type="ECO:0000313" key="9">
    <source>
        <dbReference type="EMBL" id="VAH63406.1"/>
    </source>
</evidence>
<dbReference type="PROSITE" id="PS50011">
    <property type="entry name" value="PROTEIN_KINASE_DOM"/>
    <property type="match status" value="1"/>
</dbReference>
<dbReference type="AlphaFoldDB" id="A0A9R0VLI3"/>
<evidence type="ECO:0000313" key="10">
    <source>
        <dbReference type="Proteomes" id="UP000324705"/>
    </source>
</evidence>
<keyword evidence="2" id="KW-0808">Transferase</keyword>
<dbReference type="CDD" id="cd13999">
    <property type="entry name" value="STKc_MAP3K-like"/>
    <property type="match status" value="1"/>
</dbReference>
<dbReference type="InterPro" id="IPR001245">
    <property type="entry name" value="Ser-Thr/Tyr_kinase_cat_dom"/>
</dbReference>
<dbReference type="PANTHER" id="PTHR44329:SF140">
    <property type="entry name" value="INACTIVE PROTEIN TYROSINE KINASE PTKL"/>
    <property type="match status" value="1"/>
</dbReference>
<feature type="region of interest" description="Disordered" evidence="7">
    <location>
        <begin position="497"/>
        <end position="528"/>
    </location>
</feature>
<evidence type="ECO:0000256" key="5">
    <source>
        <dbReference type="ARBA" id="ARBA00022840"/>
    </source>
</evidence>
<dbReference type="Gene3D" id="1.25.40.20">
    <property type="entry name" value="Ankyrin repeat-containing domain"/>
    <property type="match status" value="1"/>
</dbReference>
<feature type="domain" description="Protein kinase" evidence="8">
    <location>
        <begin position="167"/>
        <end position="427"/>
    </location>
</feature>
<keyword evidence="5" id="KW-0067">ATP-binding</keyword>
<keyword evidence="10" id="KW-1185">Reference proteome</keyword>
<dbReference type="SUPFAM" id="SSF48403">
    <property type="entry name" value="Ankyrin repeat"/>
    <property type="match status" value="1"/>
</dbReference>
<dbReference type="PANTHER" id="PTHR44329">
    <property type="entry name" value="SERINE/THREONINE-PROTEIN KINASE TNNI3K-RELATED"/>
    <property type="match status" value="1"/>
</dbReference>
<evidence type="ECO:0000256" key="3">
    <source>
        <dbReference type="ARBA" id="ARBA00022741"/>
    </source>
</evidence>
<dbReference type="Gene3D" id="1.10.510.10">
    <property type="entry name" value="Transferase(Phosphotransferase) domain 1"/>
    <property type="match status" value="1"/>
</dbReference>
<feature type="repeat" description="ANK" evidence="6">
    <location>
        <begin position="82"/>
        <end position="114"/>
    </location>
</feature>
<dbReference type="FunFam" id="1.10.510.10:FF:000763">
    <property type="entry name" value="Os01g0748600 protein"/>
    <property type="match status" value="1"/>
</dbReference>
<dbReference type="Gramene" id="TRITD3Av1G181540.2">
    <property type="protein sequence ID" value="TRITD3Av1G181540.2"/>
    <property type="gene ID" value="TRITD3Av1G181540"/>
</dbReference>
<dbReference type="InterPro" id="IPR011009">
    <property type="entry name" value="Kinase-like_dom_sf"/>
</dbReference>
<dbReference type="PROSITE" id="PS50088">
    <property type="entry name" value="ANK_REPEAT"/>
    <property type="match status" value="1"/>
</dbReference>
<dbReference type="GO" id="GO:0004674">
    <property type="term" value="F:protein serine/threonine kinase activity"/>
    <property type="evidence" value="ECO:0007669"/>
    <property type="project" value="TreeGrafter"/>
</dbReference>
<dbReference type="Pfam" id="PF12796">
    <property type="entry name" value="Ank_2"/>
    <property type="match status" value="1"/>
</dbReference>
<dbReference type="EMBL" id="LT934115">
    <property type="protein sequence ID" value="VAH63406.1"/>
    <property type="molecule type" value="Genomic_DNA"/>
</dbReference>
<gene>
    <name evidence="9" type="ORF">TRITD_3Av1G181540</name>
</gene>
<dbReference type="PIRSF" id="PIRSF000654">
    <property type="entry name" value="Integrin-linked_kinase"/>
    <property type="match status" value="1"/>
</dbReference>
<evidence type="ECO:0000256" key="7">
    <source>
        <dbReference type="SAM" id="MobiDB-lite"/>
    </source>
</evidence>
<keyword evidence="3" id="KW-0547">Nucleotide-binding</keyword>
<dbReference type="InterPro" id="IPR000719">
    <property type="entry name" value="Prot_kinase_dom"/>
</dbReference>
<dbReference type="SMART" id="SM00248">
    <property type="entry name" value="ANK"/>
    <property type="match status" value="3"/>
</dbReference>
<feature type="region of interest" description="Disordered" evidence="7">
    <location>
        <begin position="1"/>
        <end position="42"/>
    </location>
</feature>
<keyword evidence="6" id="KW-0040">ANK repeat</keyword>
<reference evidence="9 10" key="1">
    <citation type="submission" date="2017-09" db="EMBL/GenBank/DDBJ databases">
        <authorList>
            <consortium name="International Durum Wheat Genome Sequencing Consortium (IDWGSC)"/>
            <person name="Milanesi L."/>
        </authorList>
    </citation>
    <scope>NUCLEOTIDE SEQUENCE [LARGE SCALE GENOMIC DNA]</scope>
    <source>
        <strain evidence="10">cv. Svevo</strain>
    </source>
</reference>
<dbReference type="FunFam" id="3.30.200.20:FF:000180">
    <property type="entry name" value="serine/threonine-protein kinase STY46-like"/>
    <property type="match status" value="1"/>
</dbReference>
<dbReference type="OMA" id="VKLMYLA"/>
<name>A0A9R0VLI3_TRITD</name>
<comment type="similarity">
    <text evidence="1">Belongs to the protein kinase superfamily. TKL Ser/Thr protein kinase family.</text>
</comment>
<evidence type="ECO:0000256" key="4">
    <source>
        <dbReference type="ARBA" id="ARBA00022777"/>
    </source>
</evidence>